<reference evidence="1 2" key="1">
    <citation type="journal article" date="2024" name="Plant Biotechnol. J.">
        <title>Genome and CRISPR/Cas9 system of a widespread forest tree (Populus alba) in the world.</title>
        <authorList>
            <person name="Liu Y.J."/>
            <person name="Jiang P.F."/>
            <person name="Han X.M."/>
            <person name="Li X.Y."/>
            <person name="Wang H.M."/>
            <person name="Wang Y.J."/>
            <person name="Wang X.X."/>
            <person name="Zeng Q.Y."/>
        </authorList>
    </citation>
    <scope>NUCLEOTIDE SEQUENCE [LARGE SCALE GENOMIC DNA]</scope>
    <source>
        <strain evidence="2">cv. PAL-ZL1</strain>
    </source>
</reference>
<accession>A0ACC4AS38</accession>
<protein>
    <submittedName>
        <fullName evidence="1">Uncharacterized protein</fullName>
    </submittedName>
</protein>
<name>A0ACC4AS38_POPAL</name>
<proteinExistence type="predicted"/>
<sequence length="73" mass="8259">MKFGAMQVHENAKWSNAGAVQKPEERAFKHIQGSIYGRCKEEGKCEKTPFFSGERQQLLVPREKGQIDGDAHL</sequence>
<dbReference type="Proteomes" id="UP000309997">
    <property type="component" value="Unassembled WGS sequence"/>
</dbReference>
<gene>
    <name evidence="1" type="ORF">D5086_028651</name>
</gene>
<evidence type="ECO:0000313" key="1">
    <source>
        <dbReference type="EMBL" id="KAL3568761.1"/>
    </source>
</evidence>
<comment type="caution">
    <text evidence="1">The sequence shown here is derived from an EMBL/GenBank/DDBJ whole genome shotgun (WGS) entry which is preliminary data.</text>
</comment>
<keyword evidence="2" id="KW-1185">Reference proteome</keyword>
<dbReference type="EMBL" id="RCHU02000016">
    <property type="protein sequence ID" value="KAL3568761.1"/>
    <property type="molecule type" value="Genomic_DNA"/>
</dbReference>
<evidence type="ECO:0000313" key="2">
    <source>
        <dbReference type="Proteomes" id="UP000309997"/>
    </source>
</evidence>
<organism evidence="1 2">
    <name type="scientific">Populus alba</name>
    <name type="common">White poplar</name>
    <dbReference type="NCBI Taxonomy" id="43335"/>
    <lineage>
        <taxon>Eukaryota</taxon>
        <taxon>Viridiplantae</taxon>
        <taxon>Streptophyta</taxon>
        <taxon>Embryophyta</taxon>
        <taxon>Tracheophyta</taxon>
        <taxon>Spermatophyta</taxon>
        <taxon>Magnoliopsida</taxon>
        <taxon>eudicotyledons</taxon>
        <taxon>Gunneridae</taxon>
        <taxon>Pentapetalae</taxon>
        <taxon>rosids</taxon>
        <taxon>fabids</taxon>
        <taxon>Malpighiales</taxon>
        <taxon>Salicaceae</taxon>
        <taxon>Saliceae</taxon>
        <taxon>Populus</taxon>
    </lineage>
</organism>